<dbReference type="AlphaFoldDB" id="A0A1J5SQM1"/>
<gene>
    <name evidence="2" type="ORF">GALL_155230</name>
</gene>
<evidence type="ECO:0008006" key="3">
    <source>
        <dbReference type="Google" id="ProtNLM"/>
    </source>
</evidence>
<evidence type="ECO:0000256" key="1">
    <source>
        <dbReference type="SAM" id="MobiDB-lite"/>
    </source>
</evidence>
<feature type="region of interest" description="Disordered" evidence="1">
    <location>
        <begin position="32"/>
        <end position="100"/>
    </location>
</feature>
<dbReference type="InterPro" id="IPR012644">
    <property type="entry name" value="CHP02300_FYDLN_acid"/>
</dbReference>
<protein>
    <recommendedName>
        <fullName evidence="3">TIGR02300 family protein</fullName>
    </recommendedName>
</protein>
<name>A0A1J5SQM1_9ZZZZ</name>
<reference evidence="2" key="1">
    <citation type="submission" date="2016-10" db="EMBL/GenBank/DDBJ databases">
        <title>Sequence of Gallionella enrichment culture.</title>
        <authorList>
            <person name="Poehlein A."/>
            <person name="Muehling M."/>
            <person name="Daniel R."/>
        </authorList>
    </citation>
    <scope>NUCLEOTIDE SEQUENCE</scope>
</reference>
<feature type="compositionally biased region" description="Acidic residues" evidence="1">
    <location>
        <begin position="76"/>
        <end position="100"/>
    </location>
</feature>
<proteinExistence type="predicted"/>
<dbReference type="EMBL" id="MLJW01000075">
    <property type="protein sequence ID" value="OIR02366.1"/>
    <property type="molecule type" value="Genomic_DNA"/>
</dbReference>
<organism evidence="2">
    <name type="scientific">mine drainage metagenome</name>
    <dbReference type="NCBI Taxonomy" id="410659"/>
    <lineage>
        <taxon>unclassified sequences</taxon>
        <taxon>metagenomes</taxon>
        <taxon>ecological metagenomes</taxon>
    </lineage>
</organism>
<feature type="compositionally biased region" description="Low complexity" evidence="1">
    <location>
        <begin position="55"/>
        <end position="64"/>
    </location>
</feature>
<dbReference type="Pfam" id="PF09538">
    <property type="entry name" value="FYDLN_acid"/>
    <property type="match status" value="1"/>
</dbReference>
<comment type="caution">
    <text evidence="2">The sequence shown here is derived from an EMBL/GenBank/DDBJ whole genome shotgun (WGS) entry which is preliminary data.</text>
</comment>
<evidence type="ECO:0000313" key="2">
    <source>
        <dbReference type="EMBL" id="OIR02366.1"/>
    </source>
</evidence>
<accession>A0A1J5SQM1</accession>
<sequence length="100" mass="11174">MDKPLHILQADRGKKRLCQECGTRYYDLSRQPAVCPKCGVEHVEPPPAPPRRPSRSGGWPRPSAAPLPDHASSEESPPDETEDRSEDEDEDRGEDEPAEM</sequence>